<reference evidence="2 3" key="1">
    <citation type="submission" date="2024-05" db="EMBL/GenBank/DDBJ databases">
        <authorList>
            <person name="Duchaud E."/>
        </authorList>
    </citation>
    <scope>NUCLEOTIDE SEQUENCE [LARGE SCALE GENOMIC DNA]</scope>
    <source>
        <strain evidence="2">Ena-SAMPLE-TAB-13-05-2024-13:56:06:370-140305</strain>
    </source>
</reference>
<keyword evidence="1" id="KW-0472">Membrane</keyword>
<gene>
    <name evidence="2" type="ORF">T190115A13A_140087</name>
</gene>
<evidence type="ECO:0000313" key="2">
    <source>
        <dbReference type="EMBL" id="CAL2105320.1"/>
    </source>
</evidence>
<keyword evidence="1" id="KW-1133">Transmembrane helix</keyword>
<keyword evidence="3" id="KW-1185">Reference proteome</keyword>
<protein>
    <submittedName>
        <fullName evidence="2">Uncharacterized protein</fullName>
    </submittedName>
</protein>
<evidence type="ECO:0000313" key="3">
    <source>
        <dbReference type="Proteomes" id="UP001497602"/>
    </source>
</evidence>
<organism evidence="2 3">
    <name type="scientific">Tenacibaculum vairaonense</name>
    <dbReference type="NCBI Taxonomy" id="3137860"/>
    <lineage>
        <taxon>Bacteria</taxon>
        <taxon>Pseudomonadati</taxon>
        <taxon>Bacteroidota</taxon>
        <taxon>Flavobacteriia</taxon>
        <taxon>Flavobacteriales</taxon>
        <taxon>Flavobacteriaceae</taxon>
        <taxon>Tenacibaculum</taxon>
    </lineage>
</organism>
<feature type="transmembrane region" description="Helical" evidence="1">
    <location>
        <begin position="6"/>
        <end position="24"/>
    </location>
</feature>
<name>A0ABP1F4H2_9FLAO</name>
<feature type="transmembrane region" description="Helical" evidence="1">
    <location>
        <begin position="36"/>
        <end position="64"/>
    </location>
</feature>
<proteinExistence type="predicted"/>
<sequence>MSILLLLGTTVVLIVVLNYLYSWLVKRFGTYKYFKIMAFTLLFVLFTIGIFLLPFLFLNTLFYIL</sequence>
<accession>A0ABP1F4H2</accession>
<dbReference type="Proteomes" id="UP001497602">
    <property type="component" value="Unassembled WGS sequence"/>
</dbReference>
<keyword evidence="1" id="KW-0812">Transmembrane</keyword>
<dbReference type="EMBL" id="CAXJRC010000005">
    <property type="protein sequence ID" value="CAL2105320.1"/>
    <property type="molecule type" value="Genomic_DNA"/>
</dbReference>
<comment type="caution">
    <text evidence="2">The sequence shown here is derived from an EMBL/GenBank/DDBJ whole genome shotgun (WGS) entry which is preliminary data.</text>
</comment>
<evidence type="ECO:0000256" key="1">
    <source>
        <dbReference type="SAM" id="Phobius"/>
    </source>
</evidence>